<reference evidence="1" key="1">
    <citation type="submission" date="2020-09" db="EMBL/GenBank/DDBJ databases">
        <title>Genome-Enabled Discovery of Anthraquinone Biosynthesis in Senna tora.</title>
        <authorList>
            <person name="Kang S.-H."/>
            <person name="Pandey R.P."/>
            <person name="Lee C.-M."/>
            <person name="Sim J.-S."/>
            <person name="Jeong J.-T."/>
            <person name="Choi B.-S."/>
            <person name="Jung M."/>
            <person name="Ginzburg D."/>
            <person name="Zhao K."/>
            <person name="Won S.Y."/>
            <person name="Oh T.-J."/>
            <person name="Yu Y."/>
            <person name="Kim N.-H."/>
            <person name="Lee O.R."/>
            <person name="Lee T.-H."/>
            <person name="Bashyal P."/>
            <person name="Kim T.-S."/>
            <person name="Lee W.-H."/>
            <person name="Kawkins C."/>
            <person name="Kim C.-K."/>
            <person name="Kim J.S."/>
            <person name="Ahn B.O."/>
            <person name="Rhee S.Y."/>
            <person name="Sohng J.K."/>
        </authorList>
    </citation>
    <scope>NUCLEOTIDE SEQUENCE</scope>
    <source>
        <tissue evidence="1">Leaf</tissue>
    </source>
</reference>
<dbReference type="EMBL" id="JAAIUW010000005">
    <property type="protein sequence ID" value="KAF7830524.1"/>
    <property type="molecule type" value="Genomic_DNA"/>
</dbReference>
<dbReference type="AlphaFoldDB" id="A0A834WSN0"/>
<evidence type="ECO:0000313" key="2">
    <source>
        <dbReference type="Proteomes" id="UP000634136"/>
    </source>
</evidence>
<sequence>MAKDRNVICKNTNKAQECDG</sequence>
<evidence type="ECO:0000313" key="1">
    <source>
        <dbReference type="EMBL" id="KAF7830524.1"/>
    </source>
</evidence>
<organism evidence="1 2">
    <name type="scientific">Senna tora</name>
    <dbReference type="NCBI Taxonomy" id="362788"/>
    <lineage>
        <taxon>Eukaryota</taxon>
        <taxon>Viridiplantae</taxon>
        <taxon>Streptophyta</taxon>
        <taxon>Embryophyta</taxon>
        <taxon>Tracheophyta</taxon>
        <taxon>Spermatophyta</taxon>
        <taxon>Magnoliopsida</taxon>
        <taxon>eudicotyledons</taxon>
        <taxon>Gunneridae</taxon>
        <taxon>Pentapetalae</taxon>
        <taxon>rosids</taxon>
        <taxon>fabids</taxon>
        <taxon>Fabales</taxon>
        <taxon>Fabaceae</taxon>
        <taxon>Caesalpinioideae</taxon>
        <taxon>Cassia clade</taxon>
        <taxon>Senna</taxon>
    </lineage>
</organism>
<protein>
    <submittedName>
        <fullName evidence="1">Uncharacterized protein</fullName>
    </submittedName>
</protein>
<gene>
    <name evidence="1" type="ORF">G2W53_012857</name>
</gene>
<keyword evidence="2" id="KW-1185">Reference proteome</keyword>
<dbReference type="Proteomes" id="UP000634136">
    <property type="component" value="Unassembled WGS sequence"/>
</dbReference>
<proteinExistence type="predicted"/>
<accession>A0A834WSN0</accession>
<name>A0A834WSN0_9FABA</name>
<comment type="caution">
    <text evidence="1">The sequence shown here is derived from an EMBL/GenBank/DDBJ whole genome shotgun (WGS) entry which is preliminary data.</text>
</comment>